<gene>
    <name evidence="1" type="ORF">L6773_00405</name>
</gene>
<dbReference type="SUPFAM" id="SSF142906">
    <property type="entry name" value="YjbR-like"/>
    <property type="match status" value="1"/>
</dbReference>
<dbReference type="Pfam" id="PF04237">
    <property type="entry name" value="YjbR"/>
    <property type="match status" value="1"/>
</dbReference>
<dbReference type="Gene3D" id="3.90.1150.30">
    <property type="match status" value="1"/>
</dbReference>
<comment type="caution">
    <text evidence="1">The sequence shown here is derived from an EMBL/GenBank/DDBJ whole genome shotgun (WGS) entry which is preliminary data.</text>
</comment>
<organism evidence="1 2">
    <name type="scientific">Rhodohalobacter sulfatireducens</name>
    <dbReference type="NCBI Taxonomy" id="2911366"/>
    <lineage>
        <taxon>Bacteria</taxon>
        <taxon>Pseudomonadati</taxon>
        <taxon>Balneolota</taxon>
        <taxon>Balneolia</taxon>
        <taxon>Balneolales</taxon>
        <taxon>Balneolaceae</taxon>
        <taxon>Rhodohalobacter</taxon>
    </lineage>
</organism>
<sequence>MNIEEFRDFCLSFNRVSEEFPFDENTLVFKVMGKMFALCDVDEFESINLKCDPSIAMQLREEYPGIVIPGYHMNKRHWNTIVMENNIPDQTIQKWISNSYDLVVANLPKKDRMNLH</sequence>
<keyword evidence="2" id="KW-1185">Reference proteome</keyword>
<accession>A0ABS9K827</accession>
<dbReference type="PANTHER" id="PTHR35145">
    <property type="entry name" value="CYTOPLASMIC PROTEIN-RELATED"/>
    <property type="match status" value="1"/>
</dbReference>
<dbReference type="InterPro" id="IPR058532">
    <property type="entry name" value="YjbR/MT2646/Rv2570-like"/>
</dbReference>
<evidence type="ECO:0000313" key="2">
    <source>
        <dbReference type="Proteomes" id="UP001165366"/>
    </source>
</evidence>
<dbReference type="PANTHER" id="PTHR35145:SF1">
    <property type="entry name" value="CYTOPLASMIC PROTEIN"/>
    <property type="match status" value="1"/>
</dbReference>
<dbReference type="Proteomes" id="UP001165366">
    <property type="component" value="Unassembled WGS sequence"/>
</dbReference>
<evidence type="ECO:0000313" key="1">
    <source>
        <dbReference type="EMBL" id="MCG2587005.1"/>
    </source>
</evidence>
<keyword evidence="1" id="KW-0238">DNA-binding</keyword>
<reference evidence="1" key="1">
    <citation type="submission" date="2022-01" db="EMBL/GenBank/DDBJ databases">
        <authorList>
            <person name="Wang Y."/>
        </authorList>
    </citation>
    <scope>NUCLEOTIDE SEQUENCE</scope>
    <source>
        <strain evidence="1">WB101</strain>
    </source>
</reference>
<protein>
    <submittedName>
        <fullName evidence="1">MmcQ/YjbR family DNA-binding protein</fullName>
    </submittedName>
</protein>
<dbReference type="GO" id="GO:0003677">
    <property type="term" value="F:DNA binding"/>
    <property type="evidence" value="ECO:0007669"/>
    <property type="project" value="UniProtKB-KW"/>
</dbReference>
<dbReference type="RefSeq" id="WP_237851854.1">
    <property type="nucleotide sequence ID" value="NZ_JAKLWS010000001.1"/>
</dbReference>
<reference evidence="1" key="2">
    <citation type="submission" date="2024-05" db="EMBL/GenBank/DDBJ databases">
        <title>Rhodohalobacter halophilus gen. nov., sp. nov., a moderately halophilic member of the family Balneolaceae.</title>
        <authorList>
            <person name="Xia J."/>
        </authorList>
    </citation>
    <scope>NUCLEOTIDE SEQUENCE</scope>
    <source>
        <strain evidence="1">WB101</strain>
    </source>
</reference>
<dbReference type="InterPro" id="IPR038056">
    <property type="entry name" value="YjbR-like_sf"/>
</dbReference>
<name>A0ABS9K827_9BACT</name>
<proteinExistence type="predicted"/>
<dbReference type="EMBL" id="JAKLWS010000001">
    <property type="protein sequence ID" value="MCG2587005.1"/>
    <property type="molecule type" value="Genomic_DNA"/>
</dbReference>
<dbReference type="InterPro" id="IPR007351">
    <property type="entry name" value="YjbR"/>
</dbReference>